<reference evidence="2" key="1">
    <citation type="submission" date="2022-06" db="EMBL/GenBank/DDBJ databases">
        <title>New cyanobacteria of genus Symplocastrum in benthos of Lake Baikal.</title>
        <authorList>
            <person name="Sorokovikova E."/>
            <person name="Tikhonova I."/>
            <person name="Krasnopeev A."/>
            <person name="Evseev P."/>
            <person name="Gladkikh A."/>
            <person name="Belykh O."/>
        </authorList>
    </citation>
    <scope>NUCLEOTIDE SEQUENCE</scope>
    <source>
        <strain evidence="2">BBK-W-15</strain>
    </source>
</reference>
<dbReference type="EMBL" id="JAMZMM010000118">
    <property type="protein sequence ID" value="MCP2729472.1"/>
    <property type="molecule type" value="Genomic_DNA"/>
</dbReference>
<dbReference type="Proteomes" id="UP001204953">
    <property type="component" value="Unassembled WGS sequence"/>
</dbReference>
<keyword evidence="3" id="KW-1185">Reference proteome</keyword>
<dbReference type="PRINTS" id="PR00364">
    <property type="entry name" value="DISEASERSIST"/>
</dbReference>
<dbReference type="Pfam" id="PF00931">
    <property type="entry name" value="NB-ARC"/>
    <property type="match status" value="1"/>
</dbReference>
<comment type="caution">
    <text evidence="2">The sequence shown here is derived from an EMBL/GenBank/DDBJ whole genome shotgun (WGS) entry which is preliminary data.</text>
</comment>
<evidence type="ECO:0000313" key="2">
    <source>
        <dbReference type="EMBL" id="MCP2729472.1"/>
    </source>
</evidence>
<dbReference type="AlphaFoldDB" id="A0AAE3GVS2"/>
<proteinExistence type="predicted"/>
<name>A0AAE3GVS2_9CYAN</name>
<accession>A0AAE3GVS2</accession>
<dbReference type="SUPFAM" id="SSF52540">
    <property type="entry name" value="P-loop containing nucleoside triphosphate hydrolases"/>
    <property type="match status" value="1"/>
</dbReference>
<organism evidence="2 3">
    <name type="scientific">Limnofasciculus baicalensis BBK-W-15</name>
    <dbReference type="NCBI Taxonomy" id="2699891"/>
    <lineage>
        <taxon>Bacteria</taxon>
        <taxon>Bacillati</taxon>
        <taxon>Cyanobacteriota</taxon>
        <taxon>Cyanophyceae</taxon>
        <taxon>Coleofasciculales</taxon>
        <taxon>Coleofasciculaceae</taxon>
        <taxon>Limnofasciculus</taxon>
        <taxon>Limnofasciculus baicalensis</taxon>
    </lineage>
</organism>
<dbReference type="InterPro" id="IPR027417">
    <property type="entry name" value="P-loop_NTPase"/>
</dbReference>
<gene>
    <name evidence="2" type="ORF">NJ959_13525</name>
</gene>
<feature type="domain" description="NB-ARC" evidence="1">
    <location>
        <begin position="121"/>
        <end position="221"/>
    </location>
</feature>
<dbReference type="Gene3D" id="3.40.50.300">
    <property type="entry name" value="P-loop containing nucleotide triphosphate hydrolases"/>
    <property type="match status" value="1"/>
</dbReference>
<protein>
    <submittedName>
        <fullName evidence="2">NB-ARC domain-containing protein</fullName>
    </submittedName>
</protein>
<dbReference type="RefSeq" id="WP_254012257.1">
    <property type="nucleotide sequence ID" value="NZ_JAMZMM010000118.1"/>
</dbReference>
<sequence length="543" mass="60805">MPTLKASRLGIVRIKQARNQRGWGWSIDDDDTCLVKASQAIEPEIIWYSGGPYAKGISEGTWKRFLAGRQPISATAFKAYCQVLELNWEEIVDRRSEGSVNTRQDWGEAIDTSIFYGRTVELEQLEEWLVIQHTRLVALLGMGGIGKTALAVKLAEQIQQSFDCLIWRTLRHGPPVSDILADLIEFLSDGQVAELPGTINGQVSILMDQLQQKRCLLLLDDFETVLRRGELAGNYKEGYQGYGELIRRVGEERHQSCLVVIGREKPIEISSLAGATLPVRDLKLKGLGLEDAKQLLATKGFTHVKRGVEDLIQLYRGNPLALKLMATTIQEIFDGNISEFLDQSTLIIGDILPGILDQQFERFSDLEKEIVYYLAIENQPISLSELRLNMRFSVSSVSELLAALESLKRRSLLEKEPSSKGNEAVFTIEPVIVKYVTNQFIEQVCKDIWTACQTRLTSKIGLLRSHALVNKHDGDEVKVLQSRLLLKRILERLYMNVKGTNSLETQLKDLLSILEEDSPQAVGYGSANISNLLATSAGKVNLH</sequence>
<dbReference type="GO" id="GO:0043531">
    <property type="term" value="F:ADP binding"/>
    <property type="evidence" value="ECO:0007669"/>
    <property type="project" value="InterPro"/>
</dbReference>
<evidence type="ECO:0000259" key="1">
    <source>
        <dbReference type="Pfam" id="PF00931"/>
    </source>
</evidence>
<dbReference type="InterPro" id="IPR002182">
    <property type="entry name" value="NB-ARC"/>
</dbReference>
<evidence type="ECO:0000313" key="3">
    <source>
        <dbReference type="Proteomes" id="UP001204953"/>
    </source>
</evidence>